<dbReference type="RefSeq" id="WP_118486238.1">
    <property type="nucleotide sequence ID" value="NZ_QRQO01000031.1"/>
</dbReference>
<proteinExistence type="predicted"/>
<accession>A0A415U1E1</accession>
<dbReference type="EMBL" id="QRQO01000031">
    <property type="protein sequence ID" value="RHN11844.1"/>
    <property type="molecule type" value="Genomic_DNA"/>
</dbReference>
<protein>
    <submittedName>
        <fullName evidence="1">Uncharacterized protein</fullName>
    </submittedName>
</protein>
<sequence length="159" mass="19149">MARYRVKINTDSYKCKRCSKKNWEPGTMNDYMLAINGITRTIYTKRELIWQLELFRGESFLTGLLSEYDRDSEGNLRLSDRYAEFLKKNRIKYYDRLCGFEREQYLSGYGFMQGYFDIDKVLEQLKKEGFAKVLFSWLYDTRQYDKCMDGCYMEITKVS</sequence>
<gene>
    <name evidence="1" type="ORF">DWZ29_10865</name>
</gene>
<evidence type="ECO:0000313" key="1">
    <source>
        <dbReference type="EMBL" id="RHN11844.1"/>
    </source>
</evidence>
<dbReference type="AlphaFoldDB" id="A0A415U1E1"/>
<name>A0A415U1E1_9FIRM</name>
<dbReference type="Proteomes" id="UP000283700">
    <property type="component" value="Unassembled WGS sequence"/>
</dbReference>
<evidence type="ECO:0000313" key="2">
    <source>
        <dbReference type="Proteomes" id="UP000283700"/>
    </source>
</evidence>
<reference evidence="1 2" key="1">
    <citation type="submission" date="2018-08" db="EMBL/GenBank/DDBJ databases">
        <title>A genome reference for cultivated species of the human gut microbiota.</title>
        <authorList>
            <person name="Zou Y."/>
            <person name="Xue W."/>
            <person name="Luo G."/>
        </authorList>
    </citation>
    <scope>NUCLEOTIDE SEQUENCE [LARGE SCALE GENOMIC DNA]</scope>
    <source>
        <strain evidence="1 2">AF31-17AC</strain>
    </source>
</reference>
<comment type="caution">
    <text evidence="1">The sequence shown here is derived from an EMBL/GenBank/DDBJ whole genome shotgun (WGS) entry which is preliminary data.</text>
</comment>
<organism evidence="1 2">
    <name type="scientific">Anaerobutyricum hallii</name>
    <dbReference type="NCBI Taxonomy" id="39488"/>
    <lineage>
        <taxon>Bacteria</taxon>
        <taxon>Bacillati</taxon>
        <taxon>Bacillota</taxon>
        <taxon>Clostridia</taxon>
        <taxon>Lachnospirales</taxon>
        <taxon>Lachnospiraceae</taxon>
        <taxon>Anaerobutyricum</taxon>
    </lineage>
</organism>